<proteinExistence type="predicted"/>
<reference evidence="1 2" key="1">
    <citation type="journal article" date="2021" name="Hortic Res">
        <title>High-quality reference genome and annotation aids understanding of berry development for evergreen blueberry (Vaccinium darrowii).</title>
        <authorList>
            <person name="Yu J."/>
            <person name="Hulse-Kemp A.M."/>
            <person name="Babiker E."/>
            <person name="Staton M."/>
        </authorList>
    </citation>
    <scope>NUCLEOTIDE SEQUENCE [LARGE SCALE GENOMIC DNA]</scope>
    <source>
        <strain evidence="2">cv. NJ 8807/NJ 8810</strain>
        <tissue evidence="1">Young leaf</tissue>
    </source>
</reference>
<dbReference type="EMBL" id="CM037157">
    <property type="protein sequence ID" value="KAH7850233.1"/>
    <property type="molecule type" value="Genomic_DNA"/>
</dbReference>
<organism evidence="1 2">
    <name type="scientific">Vaccinium darrowii</name>
    <dbReference type="NCBI Taxonomy" id="229202"/>
    <lineage>
        <taxon>Eukaryota</taxon>
        <taxon>Viridiplantae</taxon>
        <taxon>Streptophyta</taxon>
        <taxon>Embryophyta</taxon>
        <taxon>Tracheophyta</taxon>
        <taxon>Spermatophyta</taxon>
        <taxon>Magnoliopsida</taxon>
        <taxon>eudicotyledons</taxon>
        <taxon>Gunneridae</taxon>
        <taxon>Pentapetalae</taxon>
        <taxon>asterids</taxon>
        <taxon>Ericales</taxon>
        <taxon>Ericaceae</taxon>
        <taxon>Vaccinioideae</taxon>
        <taxon>Vaccinieae</taxon>
        <taxon>Vaccinium</taxon>
    </lineage>
</organism>
<evidence type="ECO:0000313" key="1">
    <source>
        <dbReference type="EMBL" id="KAH7850233.1"/>
    </source>
</evidence>
<evidence type="ECO:0000313" key="2">
    <source>
        <dbReference type="Proteomes" id="UP000828048"/>
    </source>
</evidence>
<protein>
    <submittedName>
        <fullName evidence="1">Uncharacterized protein</fullName>
    </submittedName>
</protein>
<keyword evidence="2" id="KW-1185">Reference proteome</keyword>
<gene>
    <name evidence="1" type="ORF">Vadar_029604</name>
</gene>
<name>A0ACB7Y9I4_9ERIC</name>
<dbReference type="Proteomes" id="UP000828048">
    <property type="component" value="Chromosome 7"/>
</dbReference>
<sequence length="94" mass="11504">MPMTTSNWKSSQLIHYTIFQQRLSKTIQVHSLYRKRRRMKREMEMKNLKLLMENRSIIEENERLRKKAIQLQQENKALISQLQKKFSHQNNTIC</sequence>
<comment type="caution">
    <text evidence="1">The sequence shown here is derived from an EMBL/GenBank/DDBJ whole genome shotgun (WGS) entry which is preliminary data.</text>
</comment>
<accession>A0ACB7Y9I4</accession>